<dbReference type="RefSeq" id="XP_066697392.1">
    <property type="nucleotide sequence ID" value="XM_066844994.1"/>
</dbReference>
<dbReference type="InterPro" id="IPR052337">
    <property type="entry name" value="SAT4-like"/>
</dbReference>
<feature type="transmembrane region" description="Helical" evidence="7">
    <location>
        <begin position="115"/>
        <end position="133"/>
    </location>
</feature>
<feature type="compositionally biased region" description="Basic and acidic residues" evidence="6">
    <location>
        <begin position="336"/>
        <end position="351"/>
    </location>
</feature>
<evidence type="ECO:0000256" key="2">
    <source>
        <dbReference type="ARBA" id="ARBA00022692"/>
    </source>
</evidence>
<organism evidence="9 10">
    <name type="scientific">Apiospora aurea</name>
    <dbReference type="NCBI Taxonomy" id="335848"/>
    <lineage>
        <taxon>Eukaryota</taxon>
        <taxon>Fungi</taxon>
        <taxon>Dikarya</taxon>
        <taxon>Ascomycota</taxon>
        <taxon>Pezizomycotina</taxon>
        <taxon>Sordariomycetes</taxon>
        <taxon>Xylariomycetidae</taxon>
        <taxon>Amphisphaeriales</taxon>
        <taxon>Apiosporaceae</taxon>
        <taxon>Apiospora</taxon>
    </lineage>
</organism>
<feature type="transmembrane region" description="Helical" evidence="7">
    <location>
        <begin position="76"/>
        <end position="95"/>
    </location>
</feature>
<comment type="similarity">
    <text evidence="5">Belongs to the SAT4 family.</text>
</comment>
<evidence type="ECO:0000256" key="7">
    <source>
        <dbReference type="SAM" id="Phobius"/>
    </source>
</evidence>
<feature type="transmembrane region" description="Helical" evidence="7">
    <location>
        <begin position="20"/>
        <end position="41"/>
    </location>
</feature>
<proteinExistence type="inferred from homology"/>
<evidence type="ECO:0000259" key="8">
    <source>
        <dbReference type="Pfam" id="PF20684"/>
    </source>
</evidence>
<evidence type="ECO:0000256" key="4">
    <source>
        <dbReference type="ARBA" id="ARBA00023136"/>
    </source>
</evidence>
<reference evidence="9 10" key="1">
    <citation type="submission" date="2023-01" db="EMBL/GenBank/DDBJ databases">
        <title>Analysis of 21 Apiospora genomes using comparative genomics revels a genus with tremendous synthesis potential of carbohydrate active enzymes and secondary metabolites.</title>
        <authorList>
            <person name="Sorensen T."/>
        </authorList>
    </citation>
    <scope>NUCLEOTIDE SEQUENCE [LARGE SCALE GENOMIC DNA]</scope>
    <source>
        <strain evidence="9 10">CBS 24483</strain>
    </source>
</reference>
<name>A0ABR1Q5Q1_9PEZI</name>
<keyword evidence="10" id="KW-1185">Reference proteome</keyword>
<protein>
    <recommendedName>
        <fullName evidence="8">Rhodopsin domain-containing protein</fullName>
    </recommendedName>
</protein>
<feature type="region of interest" description="Disordered" evidence="6">
    <location>
        <begin position="324"/>
        <end position="365"/>
    </location>
</feature>
<dbReference type="PANTHER" id="PTHR33048">
    <property type="entry name" value="PTH11-LIKE INTEGRAL MEMBRANE PROTEIN (AFU_ORTHOLOGUE AFUA_5G11245)"/>
    <property type="match status" value="1"/>
</dbReference>
<feature type="transmembrane region" description="Helical" evidence="7">
    <location>
        <begin position="244"/>
        <end position="264"/>
    </location>
</feature>
<dbReference type="Pfam" id="PF20684">
    <property type="entry name" value="Fung_rhodopsin"/>
    <property type="match status" value="1"/>
</dbReference>
<keyword evidence="2 7" id="KW-0812">Transmembrane</keyword>
<evidence type="ECO:0000256" key="1">
    <source>
        <dbReference type="ARBA" id="ARBA00004141"/>
    </source>
</evidence>
<dbReference type="PANTHER" id="PTHR33048:SF47">
    <property type="entry name" value="INTEGRAL MEMBRANE PROTEIN-RELATED"/>
    <property type="match status" value="1"/>
</dbReference>
<feature type="transmembrane region" description="Helical" evidence="7">
    <location>
        <begin position="204"/>
        <end position="224"/>
    </location>
</feature>
<evidence type="ECO:0000313" key="10">
    <source>
        <dbReference type="Proteomes" id="UP001391051"/>
    </source>
</evidence>
<feature type="domain" description="Rhodopsin" evidence="8">
    <location>
        <begin position="167"/>
        <end position="269"/>
    </location>
</feature>
<keyword evidence="3 7" id="KW-1133">Transmembrane helix</keyword>
<dbReference type="Proteomes" id="UP001391051">
    <property type="component" value="Unassembled WGS sequence"/>
</dbReference>
<accession>A0ABR1Q5Q1</accession>
<sequence length="365" mass="39690">MALPPPPAGLDLGDDRGPEITRISIATFVLATVAIILRLYARYFKGNSLCLGLRPLSSSHHESFADLDILQYLDDWLLIVAWGAGVGLFSTTLGYVVPHGTGRHVWAGPPDALKAWALGLFISEICYTAALATREGEYPAPDPDPGRHRGGLGHRSLRAREGILAALNAFFNGNSIPNIITDACMVTLPLPYIWKLQLQRAQKIALGGVFAVGAFVTVVSIIRLRLIVHVDLESPDVTFNFVTTVIWTIIETNIAIVCACLPSLKPLLSLAVKWTTLMPGEAGSGKEPAERNIFINTFMRRGKPAKKSRSDTLDDERPFAQLNEAEAQATSGSGLELRDIGTREGREERDGITVTTQLRMQQSGP</sequence>
<dbReference type="InterPro" id="IPR049326">
    <property type="entry name" value="Rhodopsin_dom_fungi"/>
</dbReference>
<comment type="subcellular location">
    <subcellularLocation>
        <location evidence="1">Membrane</location>
        <topology evidence="1">Multi-pass membrane protein</topology>
    </subcellularLocation>
</comment>
<feature type="compositionally biased region" description="Polar residues" evidence="6">
    <location>
        <begin position="353"/>
        <end position="365"/>
    </location>
</feature>
<evidence type="ECO:0000256" key="5">
    <source>
        <dbReference type="ARBA" id="ARBA00038359"/>
    </source>
</evidence>
<dbReference type="GeneID" id="92078056"/>
<evidence type="ECO:0000313" key="9">
    <source>
        <dbReference type="EMBL" id="KAK7947886.1"/>
    </source>
</evidence>
<gene>
    <name evidence="9" type="ORF">PG986_008772</name>
</gene>
<dbReference type="EMBL" id="JAQQWE010000006">
    <property type="protein sequence ID" value="KAK7947886.1"/>
    <property type="molecule type" value="Genomic_DNA"/>
</dbReference>
<evidence type="ECO:0000256" key="6">
    <source>
        <dbReference type="SAM" id="MobiDB-lite"/>
    </source>
</evidence>
<evidence type="ECO:0000256" key="3">
    <source>
        <dbReference type="ARBA" id="ARBA00022989"/>
    </source>
</evidence>
<keyword evidence="4 7" id="KW-0472">Membrane</keyword>
<comment type="caution">
    <text evidence="9">The sequence shown here is derived from an EMBL/GenBank/DDBJ whole genome shotgun (WGS) entry which is preliminary data.</text>
</comment>